<keyword evidence="3" id="KW-1185">Reference proteome</keyword>
<dbReference type="Proteomes" id="UP000295444">
    <property type="component" value="Unassembled WGS sequence"/>
</dbReference>
<name>A0A4R6SDG7_LABRH</name>
<feature type="region of interest" description="Disordered" evidence="1">
    <location>
        <begin position="1"/>
        <end position="20"/>
    </location>
</feature>
<dbReference type="EMBL" id="SNXZ01000003">
    <property type="protein sequence ID" value="TDP98169.1"/>
    <property type="molecule type" value="Genomic_DNA"/>
</dbReference>
<gene>
    <name evidence="2" type="ORF">EV186_1031150</name>
</gene>
<reference evidence="2 3" key="1">
    <citation type="submission" date="2019-03" db="EMBL/GenBank/DDBJ databases">
        <title>Genomic Encyclopedia of Type Strains, Phase IV (KMG-IV): sequencing the most valuable type-strain genomes for metagenomic binning, comparative biology and taxonomic classification.</title>
        <authorList>
            <person name="Goeker M."/>
        </authorList>
    </citation>
    <scope>NUCLEOTIDE SEQUENCE [LARGE SCALE GENOMIC DNA]</scope>
    <source>
        <strain evidence="2 3">DSM 45361</strain>
    </source>
</reference>
<dbReference type="RefSeq" id="WP_166659276.1">
    <property type="nucleotide sequence ID" value="NZ_SNXZ01000003.1"/>
</dbReference>
<evidence type="ECO:0000313" key="3">
    <source>
        <dbReference type="Proteomes" id="UP000295444"/>
    </source>
</evidence>
<comment type="caution">
    <text evidence="2">The sequence shown here is derived from an EMBL/GenBank/DDBJ whole genome shotgun (WGS) entry which is preliminary data.</text>
</comment>
<accession>A0A4R6SDG7</accession>
<proteinExistence type="predicted"/>
<evidence type="ECO:0000313" key="2">
    <source>
        <dbReference type="EMBL" id="TDP98169.1"/>
    </source>
</evidence>
<sequence length="106" mass="11255">MTRMAAGPVRTDHPNYASHRAAPPGYWLRRGVRTALAELDHAEVDQATAHLLDLVLRDALALTAATGDTCRFLPAISAVRQARTALRSGEVRQARDALAAAGTALG</sequence>
<protein>
    <submittedName>
        <fullName evidence="2">Uncharacterized protein</fullName>
    </submittedName>
</protein>
<evidence type="ECO:0000256" key="1">
    <source>
        <dbReference type="SAM" id="MobiDB-lite"/>
    </source>
</evidence>
<organism evidence="2 3">
    <name type="scientific">Labedaea rhizosphaerae</name>
    <dbReference type="NCBI Taxonomy" id="598644"/>
    <lineage>
        <taxon>Bacteria</taxon>
        <taxon>Bacillati</taxon>
        <taxon>Actinomycetota</taxon>
        <taxon>Actinomycetes</taxon>
        <taxon>Pseudonocardiales</taxon>
        <taxon>Pseudonocardiaceae</taxon>
        <taxon>Labedaea</taxon>
    </lineage>
</organism>
<dbReference type="AlphaFoldDB" id="A0A4R6SDG7"/>